<dbReference type="Proteomes" id="UP000694920">
    <property type="component" value="Unplaced"/>
</dbReference>
<evidence type="ECO:0000256" key="2">
    <source>
        <dbReference type="ARBA" id="ARBA00022475"/>
    </source>
</evidence>
<keyword evidence="2" id="KW-1003">Cell membrane</keyword>
<keyword evidence="5 6" id="KW-0472">Membrane</keyword>
<dbReference type="KEGG" id="ccin:112493783"/>
<keyword evidence="3 6" id="KW-0812">Transmembrane</keyword>
<proteinExistence type="predicted"/>
<name>A0AAJ7R984_CEPCN</name>
<accession>A0AAJ7R984</accession>
<feature type="transmembrane region" description="Helical" evidence="6">
    <location>
        <begin position="6"/>
        <end position="26"/>
    </location>
</feature>
<evidence type="ECO:0000256" key="5">
    <source>
        <dbReference type="ARBA" id="ARBA00023136"/>
    </source>
</evidence>
<dbReference type="GeneID" id="112493783"/>
<protein>
    <submittedName>
        <fullName evidence="8">Uncharacterized protein LOC112493783</fullName>
    </submittedName>
</protein>
<dbReference type="GO" id="GO:0005886">
    <property type="term" value="C:plasma membrane"/>
    <property type="evidence" value="ECO:0007669"/>
    <property type="project" value="UniProtKB-SubCell"/>
</dbReference>
<evidence type="ECO:0000256" key="3">
    <source>
        <dbReference type="ARBA" id="ARBA00022692"/>
    </source>
</evidence>
<evidence type="ECO:0000256" key="1">
    <source>
        <dbReference type="ARBA" id="ARBA00004651"/>
    </source>
</evidence>
<dbReference type="Pfam" id="PF08395">
    <property type="entry name" value="7tm_7"/>
    <property type="match status" value="1"/>
</dbReference>
<evidence type="ECO:0000313" key="7">
    <source>
        <dbReference type="Proteomes" id="UP000694920"/>
    </source>
</evidence>
<keyword evidence="7" id="KW-1185">Reference proteome</keyword>
<keyword evidence="4 6" id="KW-1133">Transmembrane helix</keyword>
<gene>
    <name evidence="8" type="primary">LOC112493783</name>
</gene>
<evidence type="ECO:0000313" key="8">
    <source>
        <dbReference type="RefSeq" id="XP_024936687.1"/>
    </source>
</evidence>
<dbReference type="GO" id="GO:0050909">
    <property type="term" value="P:sensory perception of taste"/>
    <property type="evidence" value="ECO:0007669"/>
    <property type="project" value="InterPro"/>
</dbReference>
<evidence type="ECO:0000256" key="6">
    <source>
        <dbReference type="SAM" id="Phobius"/>
    </source>
</evidence>
<organism evidence="7 8">
    <name type="scientific">Cephus cinctus</name>
    <name type="common">Wheat stem sawfly</name>
    <dbReference type="NCBI Taxonomy" id="211228"/>
    <lineage>
        <taxon>Eukaryota</taxon>
        <taxon>Metazoa</taxon>
        <taxon>Ecdysozoa</taxon>
        <taxon>Arthropoda</taxon>
        <taxon>Hexapoda</taxon>
        <taxon>Insecta</taxon>
        <taxon>Pterygota</taxon>
        <taxon>Neoptera</taxon>
        <taxon>Endopterygota</taxon>
        <taxon>Hymenoptera</taxon>
        <taxon>Cephoidea</taxon>
        <taxon>Cephidae</taxon>
        <taxon>Cephus</taxon>
    </lineage>
</organism>
<dbReference type="RefSeq" id="XP_024936687.1">
    <property type="nucleotide sequence ID" value="XM_025080919.1"/>
</dbReference>
<reference evidence="8" key="1">
    <citation type="submission" date="2025-08" db="UniProtKB">
        <authorList>
            <consortium name="RefSeq"/>
        </authorList>
    </citation>
    <scope>IDENTIFICATION</scope>
</reference>
<dbReference type="AlphaFoldDB" id="A0AAJ7R984"/>
<evidence type="ECO:0000256" key="4">
    <source>
        <dbReference type="ARBA" id="ARBA00022989"/>
    </source>
</evidence>
<dbReference type="InterPro" id="IPR013604">
    <property type="entry name" value="7TM_chemorcpt"/>
</dbReference>
<sequence length="105" mass="12318">MSALCYNYMVVVILSKLISLFMLCYYNGKVFQEGQNTKHILQKIRALSLEHQFVMSTNAFIRQIKENKQYKICGLSSLDMSFPIKILEYVVNYILVFVQFLGFQE</sequence>
<comment type="subcellular location">
    <subcellularLocation>
        <location evidence="1">Cell membrane</location>
        <topology evidence="1">Multi-pass membrane protein</topology>
    </subcellularLocation>
</comment>